<dbReference type="NCBIfam" id="NF001030">
    <property type="entry name" value="PRK00110.1"/>
    <property type="match status" value="1"/>
</dbReference>
<dbReference type="SUPFAM" id="SSF75625">
    <property type="entry name" value="YebC-like"/>
    <property type="match status" value="1"/>
</dbReference>
<evidence type="ECO:0000259" key="8">
    <source>
        <dbReference type="Pfam" id="PF20772"/>
    </source>
</evidence>
<dbReference type="GO" id="GO:0005829">
    <property type="term" value="C:cytosol"/>
    <property type="evidence" value="ECO:0007669"/>
    <property type="project" value="TreeGrafter"/>
</dbReference>
<dbReference type="NCBIfam" id="NF009044">
    <property type="entry name" value="PRK12378.1"/>
    <property type="match status" value="1"/>
</dbReference>
<evidence type="ECO:0000256" key="2">
    <source>
        <dbReference type="ARBA" id="ARBA00022490"/>
    </source>
</evidence>
<keyword evidence="5 6" id="KW-0804">Transcription</keyword>
<sequence>MSGHSKWATIKRKKDAIDSKRGAIFTRVGKEITVAAKMGGGDPEGNPRLRLAILKAKSVNMPKDNIERAIRKGTGELEGIVYEECLYECFGPAGIAIMVSAVTDKKSRTTPEIKSILTKLGGSLATSGSVSRLFEKKGVIVLESSQIGEDELVDLAVGDGAEDVINEGEVYRVITTPEDYESVLHSLNEKGLKSEESEIRYIALISSEIADKEVAEKVMKLIDQLDGHDDVTSVTSNFELAESLEKEFE</sequence>
<protein>
    <recommendedName>
        <fullName evidence="6">Probable transcriptional regulatory protein LSS_20980</fullName>
    </recommendedName>
</protein>
<dbReference type="InterPro" id="IPR017856">
    <property type="entry name" value="Integrase-like_N"/>
</dbReference>
<evidence type="ECO:0000313" key="9">
    <source>
        <dbReference type="EMBL" id="AIT10724.1"/>
    </source>
</evidence>
<dbReference type="EMBL" id="CP006694">
    <property type="protein sequence ID" value="AIT10724.1"/>
    <property type="molecule type" value="Genomic_DNA"/>
</dbReference>
<dbReference type="PANTHER" id="PTHR12532:SF6">
    <property type="entry name" value="TRANSCRIPTIONAL REGULATORY PROTEIN YEBC-RELATED"/>
    <property type="match status" value="1"/>
</dbReference>
<evidence type="ECO:0000313" key="10">
    <source>
        <dbReference type="Proteomes" id="UP000035800"/>
    </source>
</evidence>
<evidence type="ECO:0000256" key="4">
    <source>
        <dbReference type="ARBA" id="ARBA00023125"/>
    </source>
</evidence>
<dbReference type="GO" id="GO:0003677">
    <property type="term" value="F:DNA binding"/>
    <property type="evidence" value="ECO:0007669"/>
    <property type="project" value="UniProtKB-UniRule"/>
</dbReference>
<feature type="domain" description="TACO1/YebC-like second and third" evidence="7">
    <location>
        <begin position="82"/>
        <end position="238"/>
    </location>
</feature>
<dbReference type="Gene3D" id="1.10.10.200">
    <property type="match status" value="1"/>
</dbReference>
<dbReference type="InterPro" id="IPR048300">
    <property type="entry name" value="TACO1_YebC-like_2nd/3rd_dom"/>
</dbReference>
<dbReference type="STRING" id="758847.LSS_20980"/>
<evidence type="ECO:0000256" key="3">
    <source>
        <dbReference type="ARBA" id="ARBA00023015"/>
    </source>
</evidence>
<evidence type="ECO:0000256" key="5">
    <source>
        <dbReference type="ARBA" id="ARBA00023163"/>
    </source>
</evidence>
<organism evidence="9 10">
    <name type="scientific">Leptospira santarosai serovar Shermani str. LT 821</name>
    <dbReference type="NCBI Taxonomy" id="758847"/>
    <lineage>
        <taxon>Bacteria</taxon>
        <taxon>Pseudomonadati</taxon>
        <taxon>Spirochaetota</taxon>
        <taxon>Spirochaetia</taxon>
        <taxon>Leptospirales</taxon>
        <taxon>Leptospiraceae</taxon>
        <taxon>Leptospira</taxon>
    </lineage>
</organism>
<keyword evidence="2 6" id="KW-0963">Cytoplasm</keyword>
<dbReference type="Pfam" id="PF01709">
    <property type="entry name" value="Transcrip_reg"/>
    <property type="match status" value="1"/>
</dbReference>
<evidence type="ECO:0000256" key="1">
    <source>
        <dbReference type="ARBA" id="ARBA00008724"/>
    </source>
</evidence>
<comment type="similarity">
    <text evidence="1 6">Belongs to the TACO1 family.</text>
</comment>
<dbReference type="Pfam" id="PF20772">
    <property type="entry name" value="TACO1_YebC_N"/>
    <property type="match status" value="1"/>
</dbReference>
<reference evidence="9 10" key="1">
    <citation type="journal article" date="2012" name="Gene">
        <title>Sequence of Leptospira santarosai serovar Shermani genome and prediction of virulence-associated genes.</title>
        <authorList>
            <person name="Chou L.F."/>
            <person name="Chen Y.T."/>
            <person name="Lu C.W."/>
            <person name="Ko Y.C."/>
            <person name="Tang C.Y."/>
            <person name="Pan M.J."/>
            <person name="Tian Y.C."/>
            <person name="Chiu C.H."/>
            <person name="Hung C.C."/>
            <person name="Yang C.W."/>
        </authorList>
    </citation>
    <scope>NUCLEOTIDE SEQUENCE [LARGE SCALE GENOMIC DNA]</scope>
    <source>
        <strain evidence="9">LT 821</strain>
    </source>
</reference>
<dbReference type="Gene3D" id="3.30.70.980">
    <property type="match status" value="2"/>
</dbReference>
<dbReference type="AlphaFoldDB" id="A0A097ES14"/>
<comment type="subcellular location">
    <subcellularLocation>
        <location evidence="6">Cytoplasm</location>
    </subcellularLocation>
</comment>
<dbReference type="RefSeq" id="WP_004468519.1">
    <property type="nucleotide sequence ID" value="NZ_CP006694.1"/>
</dbReference>
<keyword evidence="4 6" id="KW-0238">DNA-binding</keyword>
<dbReference type="NCBIfam" id="TIGR01033">
    <property type="entry name" value="YebC/PmpR family DNA-binding transcriptional regulator"/>
    <property type="match status" value="1"/>
</dbReference>
<feature type="domain" description="TACO1/YebC-like N-terminal" evidence="8">
    <location>
        <begin position="5"/>
        <end position="76"/>
    </location>
</feature>
<gene>
    <name evidence="9" type="ORF">LSS_20980</name>
</gene>
<dbReference type="InterPro" id="IPR026564">
    <property type="entry name" value="Transcrip_reg_TACO1-like_dom3"/>
</dbReference>
<dbReference type="InterPro" id="IPR049083">
    <property type="entry name" value="TACO1_YebC_N"/>
</dbReference>
<dbReference type="FunFam" id="1.10.10.200:FF:000002">
    <property type="entry name" value="Probable transcriptional regulatory protein CLM62_37755"/>
    <property type="match status" value="1"/>
</dbReference>
<dbReference type="HAMAP" id="MF_00693">
    <property type="entry name" value="Transcrip_reg_TACO1"/>
    <property type="match status" value="1"/>
</dbReference>
<evidence type="ECO:0000256" key="6">
    <source>
        <dbReference type="HAMAP-Rule" id="MF_00693"/>
    </source>
</evidence>
<name>A0A097ES14_9LEPT</name>
<dbReference type="GeneID" id="29740448"/>
<reference evidence="9 10" key="2">
    <citation type="journal article" date="2014" name="Emerg. Microbes Infect.">
        <title>Potential impact on kidney infection: a whole-genome analysis of Leptospira santarosai serovar Shermani.</title>
        <authorList>
            <person name="Chou L.F."/>
            <person name="Chen T.W."/>
            <person name="Ko Y.C."/>
            <person name="Pan M.J."/>
            <person name="Tian Y.C."/>
            <person name="Chiu C.H."/>
            <person name="Tang P."/>
            <person name="Hung C.C."/>
            <person name="Yang C.W."/>
        </authorList>
    </citation>
    <scope>NUCLEOTIDE SEQUENCE</scope>
    <source>
        <strain evidence="9 10">LT 821</strain>
    </source>
</reference>
<dbReference type="KEGG" id="lst:LSS_20980"/>
<dbReference type="GO" id="GO:0006355">
    <property type="term" value="P:regulation of DNA-templated transcription"/>
    <property type="evidence" value="ECO:0007669"/>
    <property type="project" value="UniProtKB-UniRule"/>
</dbReference>
<dbReference type="Proteomes" id="UP000035800">
    <property type="component" value="Chromosome I"/>
</dbReference>
<dbReference type="PANTHER" id="PTHR12532">
    <property type="entry name" value="TRANSLATIONAL ACTIVATOR OF CYTOCHROME C OXIDASE 1"/>
    <property type="match status" value="1"/>
</dbReference>
<keyword evidence="3 6" id="KW-0805">Transcription regulation</keyword>
<accession>A0A097ES14</accession>
<dbReference type="InterPro" id="IPR029072">
    <property type="entry name" value="YebC-like"/>
</dbReference>
<evidence type="ECO:0000259" key="7">
    <source>
        <dbReference type="Pfam" id="PF01709"/>
    </source>
</evidence>
<proteinExistence type="inferred from homology"/>
<dbReference type="InterPro" id="IPR002876">
    <property type="entry name" value="Transcrip_reg_TACO1-like"/>
</dbReference>